<dbReference type="Proteomes" id="UP000663722">
    <property type="component" value="Chromosome"/>
</dbReference>
<dbReference type="RefSeq" id="WP_276571849.1">
    <property type="nucleotide sequence ID" value="NZ_CP061800.1"/>
</dbReference>
<gene>
    <name evidence="1" type="ORF">dnm_014200</name>
</gene>
<dbReference type="AlphaFoldDB" id="A0A975BH96"/>
<sequence length="44" mass="5361">MKDIDYKRLDHLNPADILELKHRVAERIRWAKEEADFCRIIPEL</sequence>
<name>A0A975BH96_9BACT</name>
<evidence type="ECO:0000313" key="1">
    <source>
        <dbReference type="EMBL" id="QTA85411.1"/>
    </source>
</evidence>
<keyword evidence="2" id="KW-1185">Reference proteome</keyword>
<dbReference type="KEGG" id="dmm:dnm_014200"/>
<accession>A0A975BH96</accession>
<organism evidence="1 2">
    <name type="scientific">Desulfonema magnum</name>
    <dbReference type="NCBI Taxonomy" id="45655"/>
    <lineage>
        <taxon>Bacteria</taxon>
        <taxon>Pseudomonadati</taxon>
        <taxon>Thermodesulfobacteriota</taxon>
        <taxon>Desulfobacteria</taxon>
        <taxon>Desulfobacterales</taxon>
        <taxon>Desulfococcaceae</taxon>
        <taxon>Desulfonema</taxon>
    </lineage>
</organism>
<protein>
    <submittedName>
        <fullName evidence="1">Uncharacterized protein</fullName>
    </submittedName>
</protein>
<dbReference type="EMBL" id="CP061800">
    <property type="protein sequence ID" value="QTA85411.1"/>
    <property type="molecule type" value="Genomic_DNA"/>
</dbReference>
<reference evidence="1" key="1">
    <citation type="journal article" date="2021" name="Microb. Physiol.">
        <title>Proteogenomic Insights into the Physiology of Marine, Sulfate-Reducing, Filamentous Desulfonema limicola and Desulfonema magnum.</title>
        <authorList>
            <person name="Schnaars V."/>
            <person name="Wohlbrand L."/>
            <person name="Scheve S."/>
            <person name="Hinrichs C."/>
            <person name="Reinhardt R."/>
            <person name="Rabus R."/>
        </authorList>
    </citation>
    <scope>NUCLEOTIDE SEQUENCE</scope>
    <source>
        <strain evidence="1">4be13</strain>
    </source>
</reference>
<proteinExistence type="predicted"/>
<evidence type="ECO:0000313" key="2">
    <source>
        <dbReference type="Proteomes" id="UP000663722"/>
    </source>
</evidence>